<feature type="non-terminal residue" evidence="1">
    <location>
        <position position="47"/>
    </location>
</feature>
<dbReference type="EMBL" id="AMFJ01000189">
    <property type="protein sequence ID" value="EKE29337.1"/>
    <property type="molecule type" value="Genomic_DNA"/>
</dbReference>
<sequence>MYLFDIKVYSQKIKFLNQISQNYSLSLLLMMILTIIANEVWQPACRQ</sequence>
<dbReference type="AlphaFoldDB" id="K2G4T5"/>
<protein>
    <submittedName>
        <fullName evidence="1">Uncharacterized protein</fullName>
    </submittedName>
</protein>
<organism evidence="1">
    <name type="scientific">uncultured bacterium</name>
    <name type="common">gcode 4</name>
    <dbReference type="NCBI Taxonomy" id="1234023"/>
    <lineage>
        <taxon>Bacteria</taxon>
        <taxon>environmental samples</taxon>
    </lineage>
</organism>
<evidence type="ECO:0000313" key="1">
    <source>
        <dbReference type="EMBL" id="EKE29337.1"/>
    </source>
</evidence>
<gene>
    <name evidence="1" type="ORF">ACD_2C00189G0021</name>
</gene>
<comment type="caution">
    <text evidence="1">The sequence shown here is derived from an EMBL/GenBank/DDBJ whole genome shotgun (WGS) entry which is preliminary data.</text>
</comment>
<name>K2G4T5_9BACT</name>
<accession>K2G4T5</accession>
<reference evidence="1" key="1">
    <citation type="journal article" date="2012" name="Science">
        <title>Fermentation, hydrogen, and sulfur metabolism in multiple uncultivated bacterial phyla.</title>
        <authorList>
            <person name="Wrighton K.C."/>
            <person name="Thomas B.C."/>
            <person name="Sharon I."/>
            <person name="Miller C.S."/>
            <person name="Castelle C.J."/>
            <person name="VerBerkmoes N.C."/>
            <person name="Wilkins M.J."/>
            <person name="Hettich R.L."/>
            <person name="Lipton M.S."/>
            <person name="Williams K.H."/>
            <person name="Long P.E."/>
            <person name="Banfield J.F."/>
        </authorList>
    </citation>
    <scope>NUCLEOTIDE SEQUENCE [LARGE SCALE GENOMIC DNA]</scope>
</reference>
<proteinExistence type="predicted"/>